<dbReference type="AlphaFoldDB" id="A0A8J3I1V4"/>
<evidence type="ECO:0008006" key="3">
    <source>
        <dbReference type="Google" id="ProtNLM"/>
    </source>
</evidence>
<proteinExistence type="predicted"/>
<dbReference type="InterPro" id="IPR021277">
    <property type="entry name" value="DUF2610"/>
</dbReference>
<dbReference type="Pfam" id="PF11020">
    <property type="entry name" value="DUF2610"/>
    <property type="match status" value="1"/>
</dbReference>
<accession>A0A8J3I1V4</accession>
<dbReference type="EMBL" id="BNJF01000002">
    <property type="protein sequence ID" value="GHO46066.1"/>
    <property type="molecule type" value="Genomic_DNA"/>
</dbReference>
<sequence length="92" mass="10305">MKKFTIPCDFAEAKAPFNIYIGEPSPKFHPLQFQHLWLQEERGGSIPSEIMDSFQKLHAIALENGASFEELCVYALGTTSEKASGEAKKDEQ</sequence>
<keyword evidence="2" id="KW-1185">Reference proteome</keyword>
<dbReference type="Proteomes" id="UP000612362">
    <property type="component" value="Unassembled WGS sequence"/>
</dbReference>
<name>A0A8J3I1V4_9CHLR</name>
<reference evidence="1" key="1">
    <citation type="submission" date="2020-10" db="EMBL/GenBank/DDBJ databases">
        <title>Taxonomic study of unclassified bacteria belonging to the class Ktedonobacteria.</title>
        <authorList>
            <person name="Yabe S."/>
            <person name="Wang C.M."/>
            <person name="Zheng Y."/>
            <person name="Sakai Y."/>
            <person name="Cavaletti L."/>
            <person name="Monciardini P."/>
            <person name="Donadio S."/>
        </authorList>
    </citation>
    <scope>NUCLEOTIDE SEQUENCE</scope>
    <source>
        <strain evidence="1">SOSP1-1</strain>
    </source>
</reference>
<comment type="caution">
    <text evidence="1">The sequence shown here is derived from an EMBL/GenBank/DDBJ whole genome shotgun (WGS) entry which is preliminary data.</text>
</comment>
<dbReference type="RefSeq" id="WP_220195469.1">
    <property type="nucleotide sequence ID" value="NZ_BNJF01000002.1"/>
</dbReference>
<evidence type="ECO:0000313" key="2">
    <source>
        <dbReference type="Proteomes" id="UP000612362"/>
    </source>
</evidence>
<gene>
    <name evidence="1" type="ORF">KSX_42290</name>
</gene>
<evidence type="ECO:0000313" key="1">
    <source>
        <dbReference type="EMBL" id="GHO46066.1"/>
    </source>
</evidence>
<protein>
    <recommendedName>
        <fullName evidence="3">DUF2610 domain-containing protein</fullName>
    </recommendedName>
</protein>
<organism evidence="1 2">
    <name type="scientific">Ktedonospora formicarum</name>
    <dbReference type="NCBI Taxonomy" id="2778364"/>
    <lineage>
        <taxon>Bacteria</taxon>
        <taxon>Bacillati</taxon>
        <taxon>Chloroflexota</taxon>
        <taxon>Ktedonobacteria</taxon>
        <taxon>Ktedonobacterales</taxon>
        <taxon>Ktedonobacteraceae</taxon>
        <taxon>Ktedonospora</taxon>
    </lineage>
</organism>